<feature type="region of interest" description="Disordered" evidence="4">
    <location>
        <begin position="335"/>
        <end position="373"/>
    </location>
</feature>
<dbReference type="InterPro" id="IPR027038">
    <property type="entry name" value="RanGap"/>
</dbReference>
<dbReference type="Gene3D" id="3.80.10.10">
    <property type="entry name" value="Ribonuclease Inhibitor"/>
    <property type="match status" value="2"/>
</dbReference>
<accession>A0ABN9MII2</accession>
<dbReference type="InterPro" id="IPR032675">
    <property type="entry name" value="LRR_dom_sf"/>
</dbReference>
<gene>
    <name evidence="5" type="ORF">RIMI_LOCUS20968630</name>
</gene>
<sequence>MVKQYLANQTSVLPNSFATFNYWFSKLDTWQELSLYALEVLCCPASTILNERHDTVTMSSKTKKKGKGAAVKAVDSSALKKFLKRYEHHCGQYQSFVSPTITHTLKKMYPRWIQICQDVIDNIQPCLLIILSCPETSPNGSSPVLLRPLLMTIRDERYMLATDLCLWGVPLSNQDVASLAILLELRGRTSYPFIKLEAIDCGIDVWSMERLGKAVQYTKLTSITLDHNEFQDEGIRSLIRGLEGNVKLVSLSLCYCKLGPPSGAVLGNLLAESAISELYLTGNYLQCSGAVDLITAIAEYVQKKAIEKSPEEVSSLAHQILEAQDQSGVHTMISGEPAAMENSVTSPDRRSDKRKRKKRGRKKKDKPVPLPGPWVSKLNLANNGIDARGKEGETGVLEFSQLLSSLIRYSEQLSELDIDDNCLGELPATDILEALTDRNQGKLPRLKIKVTAQISPVTFKAILKQSGKMKTSKKKRRRKVTV</sequence>
<feature type="compositionally biased region" description="Basic residues" evidence="4">
    <location>
        <begin position="352"/>
        <end position="365"/>
    </location>
</feature>
<evidence type="ECO:0000256" key="3">
    <source>
        <dbReference type="ARBA" id="ARBA00022737"/>
    </source>
</evidence>
<evidence type="ECO:0000256" key="4">
    <source>
        <dbReference type="SAM" id="MobiDB-lite"/>
    </source>
</evidence>
<dbReference type="SMART" id="SM00368">
    <property type="entry name" value="LRR_RI"/>
    <property type="match status" value="5"/>
</dbReference>
<reference evidence="5" key="1">
    <citation type="submission" date="2023-07" db="EMBL/GenBank/DDBJ databases">
        <authorList>
            <person name="Stuckert A."/>
        </authorList>
    </citation>
    <scope>NUCLEOTIDE SEQUENCE</scope>
</reference>
<evidence type="ECO:0000313" key="5">
    <source>
        <dbReference type="EMBL" id="CAJ0966117.1"/>
    </source>
</evidence>
<dbReference type="PANTHER" id="PTHR24113:SF12">
    <property type="entry name" value="RAN GTPASE-ACTIVATING PROTEIN 1"/>
    <property type="match status" value="1"/>
</dbReference>
<keyword evidence="1" id="KW-0343">GTPase activation</keyword>
<dbReference type="PANTHER" id="PTHR24113">
    <property type="entry name" value="RAN GTPASE-ACTIVATING PROTEIN 1"/>
    <property type="match status" value="1"/>
</dbReference>
<proteinExistence type="predicted"/>
<keyword evidence="6" id="KW-1185">Reference proteome</keyword>
<comment type="caution">
    <text evidence="5">The sequence shown here is derived from an EMBL/GenBank/DDBJ whole genome shotgun (WGS) entry which is preliminary data.</text>
</comment>
<dbReference type="Proteomes" id="UP001176940">
    <property type="component" value="Unassembled WGS sequence"/>
</dbReference>
<keyword evidence="3" id="KW-0677">Repeat</keyword>
<dbReference type="EMBL" id="CAUEEQ010072180">
    <property type="protein sequence ID" value="CAJ0966117.1"/>
    <property type="molecule type" value="Genomic_DNA"/>
</dbReference>
<protein>
    <submittedName>
        <fullName evidence="5">Uncharacterized protein</fullName>
    </submittedName>
</protein>
<name>A0ABN9MII2_9NEOB</name>
<evidence type="ECO:0000313" key="6">
    <source>
        <dbReference type="Proteomes" id="UP001176940"/>
    </source>
</evidence>
<evidence type="ECO:0000256" key="1">
    <source>
        <dbReference type="ARBA" id="ARBA00022468"/>
    </source>
</evidence>
<evidence type="ECO:0000256" key="2">
    <source>
        <dbReference type="ARBA" id="ARBA00022614"/>
    </source>
</evidence>
<keyword evidence="2" id="KW-0433">Leucine-rich repeat</keyword>
<dbReference type="SUPFAM" id="SSF52047">
    <property type="entry name" value="RNI-like"/>
    <property type="match status" value="1"/>
</dbReference>
<organism evidence="5 6">
    <name type="scientific">Ranitomeya imitator</name>
    <name type="common">mimic poison frog</name>
    <dbReference type="NCBI Taxonomy" id="111125"/>
    <lineage>
        <taxon>Eukaryota</taxon>
        <taxon>Metazoa</taxon>
        <taxon>Chordata</taxon>
        <taxon>Craniata</taxon>
        <taxon>Vertebrata</taxon>
        <taxon>Euteleostomi</taxon>
        <taxon>Amphibia</taxon>
        <taxon>Batrachia</taxon>
        <taxon>Anura</taxon>
        <taxon>Neobatrachia</taxon>
        <taxon>Hyloidea</taxon>
        <taxon>Dendrobatidae</taxon>
        <taxon>Dendrobatinae</taxon>
        <taxon>Ranitomeya</taxon>
    </lineage>
</organism>